<dbReference type="SUPFAM" id="SSF49503">
    <property type="entry name" value="Cupredoxins"/>
    <property type="match status" value="2"/>
</dbReference>
<dbReference type="AlphaFoldDB" id="A0A5J5ERA7"/>
<dbReference type="InterPro" id="IPR008972">
    <property type="entry name" value="Cupredoxin"/>
</dbReference>
<name>A0A5J5ERA7_9PEZI</name>
<protein>
    <recommendedName>
        <fullName evidence="2">Phytocyanin domain-containing protein</fullName>
    </recommendedName>
</protein>
<dbReference type="PANTHER" id="PTHR34883:SF15">
    <property type="entry name" value="EXTRACELLULAR SERINE-RICH PROTEIN"/>
    <property type="match status" value="1"/>
</dbReference>
<evidence type="ECO:0000256" key="1">
    <source>
        <dbReference type="SAM" id="SignalP"/>
    </source>
</evidence>
<evidence type="ECO:0000313" key="4">
    <source>
        <dbReference type="Proteomes" id="UP000326924"/>
    </source>
</evidence>
<feature type="domain" description="Phytocyanin" evidence="2">
    <location>
        <begin position="193"/>
        <end position="301"/>
    </location>
</feature>
<dbReference type="Proteomes" id="UP000326924">
    <property type="component" value="Unassembled WGS sequence"/>
</dbReference>
<dbReference type="GO" id="GO:0009055">
    <property type="term" value="F:electron transfer activity"/>
    <property type="evidence" value="ECO:0007669"/>
    <property type="project" value="InterPro"/>
</dbReference>
<evidence type="ECO:0000259" key="2">
    <source>
        <dbReference type="PROSITE" id="PS51485"/>
    </source>
</evidence>
<sequence>MKLAFAVFALLAAVASATNHYGHGNSTHECTPKTITEVVTTTVTENEHYRPTPRAAAPRTFNVKVGGKDAAGVGILRYSPEVVYAEIGDTIVFDFLFRNHTVTESTFDSPCVKKAGGFASGFRPNLENKPGTSKFTYKVVDKKPHWVYCGQKQPKPHCQAGMVFAVNPPSGTFQQFVAKAKAARIVARAPKKIQVVVGGKPSPNAAPLLRYTPETVDANPGDVIEFNFRANAHTVTQSSFENPCKALDGGFKTGLQENPTDTDRKIIRTFTVPRTGKPLWFYCGAPGHCKKGMVFAINAGGKFKEFQKKAMSS</sequence>
<dbReference type="PANTHER" id="PTHR34883">
    <property type="entry name" value="SERINE-RICH PROTEIN, PUTATIVE-RELATED-RELATED"/>
    <property type="match status" value="1"/>
</dbReference>
<dbReference type="InParanoid" id="A0A5J5ERA7"/>
<accession>A0A5J5ERA7</accession>
<dbReference type="InterPro" id="IPR052953">
    <property type="entry name" value="Ser-rich/MCO-related"/>
</dbReference>
<dbReference type="InterPro" id="IPR003245">
    <property type="entry name" value="Phytocyanin_dom"/>
</dbReference>
<dbReference type="PROSITE" id="PS51485">
    <property type="entry name" value="PHYTOCYANIN"/>
    <property type="match status" value="1"/>
</dbReference>
<dbReference type="EMBL" id="VXIS01000155">
    <property type="protein sequence ID" value="KAA8900322.1"/>
    <property type="molecule type" value="Genomic_DNA"/>
</dbReference>
<dbReference type="Gene3D" id="2.60.40.420">
    <property type="entry name" value="Cupredoxins - blue copper proteins"/>
    <property type="match status" value="2"/>
</dbReference>
<feature type="signal peptide" evidence="1">
    <location>
        <begin position="1"/>
        <end position="17"/>
    </location>
</feature>
<evidence type="ECO:0000313" key="3">
    <source>
        <dbReference type="EMBL" id="KAA8900322.1"/>
    </source>
</evidence>
<comment type="caution">
    <text evidence="3">The sequence shown here is derived from an EMBL/GenBank/DDBJ whole genome shotgun (WGS) entry which is preliminary data.</text>
</comment>
<dbReference type="OrthoDB" id="2331100at2759"/>
<keyword evidence="4" id="KW-1185">Reference proteome</keyword>
<keyword evidence="1" id="KW-0732">Signal</keyword>
<feature type="chain" id="PRO_5023902301" description="Phytocyanin domain-containing protein" evidence="1">
    <location>
        <begin position="18"/>
        <end position="313"/>
    </location>
</feature>
<reference evidence="3 4" key="1">
    <citation type="submission" date="2019-09" db="EMBL/GenBank/DDBJ databases">
        <title>Draft genome of the ectomycorrhizal ascomycete Sphaerosporella brunnea.</title>
        <authorList>
            <consortium name="DOE Joint Genome Institute"/>
            <person name="Benucci G.M."/>
            <person name="Marozzi G."/>
            <person name="Antonielli L."/>
            <person name="Sanchez S."/>
            <person name="Marco P."/>
            <person name="Wang X."/>
            <person name="Falini L.B."/>
            <person name="Barry K."/>
            <person name="Haridas S."/>
            <person name="Lipzen A."/>
            <person name="Labutti K."/>
            <person name="Grigoriev I.V."/>
            <person name="Murat C."/>
            <person name="Martin F."/>
            <person name="Albertini E."/>
            <person name="Donnini D."/>
            <person name="Bonito G."/>
        </authorList>
    </citation>
    <scope>NUCLEOTIDE SEQUENCE [LARGE SCALE GENOMIC DNA]</scope>
    <source>
        <strain evidence="3 4">Sb_GMNB300</strain>
    </source>
</reference>
<proteinExistence type="predicted"/>
<dbReference type="CDD" id="cd00920">
    <property type="entry name" value="Cupredoxin"/>
    <property type="match status" value="2"/>
</dbReference>
<organism evidence="3 4">
    <name type="scientific">Sphaerosporella brunnea</name>
    <dbReference type="NCBI Taxonomy" id="1250544"/>
    <lineage>
        <taxon>Eukaryota</taxon>
        <taxon>Fungi</taxon>
        <taxon>Dikarya</taxon>
        <taxon>Ascomycota</taxon>
        <taxon>Pezizomycotina</taxon>
        <taxon>Pezizomycetes</taxon>
        <taxon>Pezizales</taxon>
        <taxon>Pyronemataceae</taxon>
        <taxon>Sphaerosporella</taxon>
    </lineage>
</organism>
<gene>
    <name evidence="3" type="ORF">FN846DRAFT_959077</name>
</gene>